<proteinExistence type="predicted"/>
<reference evidence="2 3" key="1">
    <citation type="submission" date="2023-01" db="EMBL/GenBank/DDBJ databases">
        <title>Cultivation and genomic characterization of new, ubiquitous marine nitrite-oxidizing bacteria from the Nitrospirales.</title>
        <authorList>
            <person name="Mueller A.J."/>
            <person name="Daebeler A."/>
            <person name="Herbold C.W."/>
            <person name="Kirkegaard R.H."/>
            <person name="Daims H."/>
        </authorList>
    </citation>
    <scope>NUCLEOTIDE SEQUENCE [LARGE SCALE GENOMIC DNA]</scope>
    <source>
        <strain evidence="2 3">DK</strain>
    </source>
</reference>
<sequence length="60" mass="6823">MPIKRMNFGYLLGGLLFLLLSVAIAREVGVTSETRRLFLEPALCLMLLMGIWSHVSEKTW</sequence>
<name>A0AA96GNC1_9BACT</name>
<keyword evidence="1" id="KW-0472">Membrane</keyword>
<evidence type="ECO:0000256" key="1">
    <source>
        <dbReference type="SAM" id="Phobius"/>
    </source>
</evidence>
<protein>
    <submittedName>
        <fullName evidence="2">Uncharacterized protein</fullName>
    </submittedName>
</protein>
<dbReference type="EMBL" id="CP116968">
    <property type="protein sequence ID" value="WNM63610.1"/>
    <property type="molecule type" value="Genomic_DNA"/>
</dbReference>
<dbReference type="AlphaFoldDB" id="A0AA96GNC1"/>
<organism evidence="2 3">
    <name type="scientific">Candidatus Nitrospira neomarina</name>
    <dbReference type="NCBI Taxonomy" id="3020899"/>
    <lineage>
        <taxon>Bacteria</taxon>
        <taxon>Pseudomonadati</taxon>
        <taxon>Nitrospirota</taxon>
        <taxon>Nitrospiria</taxon>
        <taxon>Nitrospirales</taxon>
        <taxon>Nitrospiraceae</taxon>
        <taxon>Nitrospira</taxon>
    </lineage>
</organism>
<evidence type="ECO:0000313" key="2">
    <source>
        <dbReference type="EMBL" id="WNM63610.1"/>
    </source>
</evidence>
<keyword evidence="3" id="KW-1185">Reference proteome</keyword>
<keyword evidence="1" id="KW-0812">Transmembrane</keyword>
<gene>
    <name evidence="2" type="ORF">PQG83_07605</name>
</gene>
<accession>A0AA96GNC1</accession>
<feature type="transmembrane region" description="Helical" evidence="1">
    <location>
        <begin position="35"/>
        <end position="55"/>
    </location>
</feature>
<dbReference type="Proteomes" id="UP001302494">
    <property type="component" value="Chromosome"/>
</dbReference>
<dbReference type="KEGG" id="nneo:PQG83_07605"/>
<evidence type="ECO:0000313" key="3">
    <source>
        <dbReference type="Proteomes" id="UP001302494"/>
    </source>
</evidence>
<keyword evidence="1" id="KW-1133">Transmembrane helix</keyword>
<dbReference type="RefSeq" id="WP_312748298.1">
    <property type="nucleotide sequence ID" value="NZ_CP116968.1"/>
</dbReference>